<evidence type="ECO:0000256" key="1">
    <source>
        <dbReference type="SAM" id="MobiDB-lite"/>
    </source>
</evidence>
<evidence type="ECO:0000313" key="3">
    <source>
        <dbReference type="Proteomes" id="UP000324748"/>
    </source>
</evidence>
<dbReference type="AlphaFoldDB" id="A0A5B0NFE7"/>
<name>A0A5B0NFE7_PUCGR</name>
<dbReference type="Proteomes" id="UP000324748">
    <property type="component" value="Unassembled WGS sequence"/>
</dbReference>
<dbReference type="EMBL" id="VSWC01000105">
    <property type="protein sequence ID" value="KAA1086678.1"/>
    <property type="molecule type" value="Genomic_DNA"/>
</dbReference>
<evidence type="ECO:0000313" key="2">
    <source>
        <dbReference type="EMBL" id="KAA1086678.1"/>
    </source>
</evidence>
<protein>
    <submittedName>
        <fullName evidence="2">Uncharacterized protein</fullName>
    </submittedName>
</protein>
<organism evidence="2 3">
    <name type="scientific">Puccinia graminis f. sp. tritici</name>
    <dbReference type="NCBI Taxonomy" id="56615"/>
    <lineage>
        <taxon>Eukaryota</taxon>
        <taxon>Fungi</taxon>
        <taxon>Dikarya</taxon>
        <taxon>Basidiomycota</taxon>
        <taxon>Pucciniomycotina</taxon>
        <taxon>Pucciniomycetes</taxon>
        <taxon>Pucciniales</taxon>
        <taxon>Pucciniaceae</taxon>
        <taxon>Puccinia</taxon>
    </lineage>
</organism>
<proteinExistence type="predicted"/>
<comment type="caution">
    <text evidence="2">The sequence shown here is derived from an EMBL/GenBank/DDBJ whole genome shotgun (WGS) entry which is preliminary data.</text>
</comment>
<accession>A0A5B0NFE7</accession>
<feature type="region of interest" description="Disordered" evidence="1">
    <location>
        <begin position="223"/>
        <end position="252"/>
    </location>
</feature>
<sequence>MSDFPPCEANGSINLDTSFVELILDLLANNERMIQQLEATFNQLNTKVDPLIEQMAEMRTFMKTGTKPATNAGKSFASVASAALSDSIHAPTTRPSPKQVMASLKPKRVIIHSNPANTTLKDVPSGALVQKANEALLGLDARVEGEVLAISFYTKNRAHQKWLMENKHVWSKAVHPDLEATPSTWSVMAHGIPKSFDISKPANPALLASKNNFQSADLARVRANRQQRRPAPWSWRSPTKILPSELRSPASS</sequence>
<keyword evidence="3" id="KW-1185">Reference proteome</keyword>
<reference evidence="2 3" key="1">
    <citation type="submission" date="2019-05" db="EMBL/GenBank/DDBJ databases">
        <title>Emergence of the Ug99 lineage of the wheat stem rust pathogen through somatic hybridization.</title>
        <authorList>
            <person name="Li F."/>
            <person name="Upadhyaya N.M."/>
            <person name="Sperschneider J."/>
            <person name="Matny O."/>
            <person name="Nguyen-Phuc H."/>
            <person name="Mago R."/>
            <person name="Raley C."/>
            <person name="Miller M.E."/>
            <person name="Silverstein K.A.T."/>
            <person name="Henningsen E."/>
            <person name="Hirsch C.D."/>
            <person name="Visser B."/>
            <person name="Pretorius Z.A."/>
            <person name="Steffenson B.J."/>
            <person name="Schwessinger B."/>
            <person name="Dodds P.N."/>
            <person name="Figueroa M."/>
        </authorList>
    </citation>
    <scope>NUCLEOTIDE SEQUENCE [LARGE SCALE GENOMIC DNA]</scope>
    <source>
        <strain evidence="2">21-0</strain>
    </source>
</reference>
<dbReference type="OrthoDB" id="2499852at2759"/>
<gene>
    <name evidence="2" type="ORF">PGT21_008088</name>
</gene>